<dbReference type="SUPFAM" id="SSF55729">
    <property type="entry name" value="Acyl-CoA N-acyltransferases (Nat)"/>
    <property type="match status" value="1"/>
</dbReference>
<dbReference type="Proteomes" id="UP000810207">
    <property type="component" value="Unassembled WGS sequence"/>
</dbReference>
<sequence length="141" mass="16703">MEMIYKDYLISDDKSKLDKQVILDFLVQSYWANRRPQERILRSIENSHCFGVYHNDKQIAFARVVTDNATVYYLCDVFVLKEYQGQGIGKKLVEQIVNSDEYEWMSGILGTLDAHSLYEQYGFERDLERSMRRIPQGRKTM</sequence>
<gene>
    <name evidence="2" type="ORF">J2Z28_005730</name>
</gene>
<dbReference type="Pfam" id="PF13508">
    <property type="entry name" value="Acetyltransf_7"/>
    <property type="match status" value="1"/>
</dbReference>
<evidence type="ECO:0000259" key="1">
    <source>
        <dbReference type="PROSITE" id="PS51186"/>
    </source>
</evidence>
<keyword evidence="3" id="KW-1185">Reference proteome</keyword>
<protein>
    <submittedName>
        <fullName evidence="2">GNAT superfamily N-acetyltransferase</fullName>
    </submittedName>
</protein>
<reference evidence="2 3" key="1">
    <citation type="submission" date="2021-03" db="EMBL/GenBank/DDBJ databases">
        <title>Genomic Encyclopedia of Type Strains, Phase IV (KMG-IV): sequencing the most valuable type-strain genomes for metagenomic binning, comparative biology and taxonomic classification.</title>
        <authorList>
            <person name="Goeker M."/>
        </authorList>
    </citation>
    <scope>NUCLEOTIDE SEQUENCE [LARGE SCALE GENOMIC DNA]</scope>
    <source>
        <strain evidence="2 3">DSM 21292</strain>
    </source>
</reference>
<dbReference type="RefSeq" id="WP_211085347.1">
    <property type="nucleotide sequence ID" value="NZ_JAGIKV010000031.1"/>
</dbReference>
<proteinExistence type="predicted"/>
<organism evidence="2 3">
    <name type="scientific">Paenibacillus xylanexedens</name>
    <dbReference type="NCBI Taxonomy" id="528191"/>
    <lineage>
        <taxon>Bacteria</taxon>
        <taxon>Bacillati</taxon>
        <taxon>Bacillota</taxon>
        <taxon>Bacilli</taxon>
        <taxon>Bacillales</taxon>
        <taxon>Paenibacillaceae</taxon>
        <taxon>Paenibacillus</taxon>
    </lineage>
</organism>
<dbReference type="InterPro" id="IPR053144">
    <property type="entry name" value="Acetyltransferase_Butenolide"/>
</dbReference>
<name>A0ABS4S1M8_PAEXY</name>
<dbReference type="PANTHER" id="PTHR43233:SF1">
    <property type="entry name" value="FAMILY N-ACETYLTRANSFERASE, PUTATIVE (AFU_ORTHOLOGUE AFUA_6G03350)-RELATED"/>
    <property type="match status" value="1"/>
</dbReference>
<dbReference type="PANTHER" id="PTHR43233">
    <property type="entry name" value="FAMILY N-ACETYLTRANSFERASE, PUTATIVE (AFU_ORTHOLOGUE AFUA_6G03350)-RELATED"/>
    <property type="match status" value="1"/>
</dbReference>
<dbReference type="EMBL" id="JAGIKV010000031">
    <property type="protein sequence ID" value="MBP2249036.1"/>
    <property type="molecule type" value="Genomic_DNA"/>
</dbReference>
<comment type="caution">
    <text evidence="2">The sequence shown here is derived from an EMBL/GenBank/DDBJ whole genome shotgun (WGS) entry which is preliminary data.</text>
</comment>
<dbReference type="CDD" id="cd04301">
    <property type="entry name" value="NAT_SF"/>
    <property type="match status" value="1"/>
</dbReference>
<accession>A0ABS4S1M8</accession>
<evidence type="ECO:0000313" key="2">
    <source>
        <dbReference type="EMBL" id="MBP2249036.1"/>
    </source>
</evidence>
<dbReference type="PROSITE" id="PS51186">
    <property type="entry name" value="GNAT"/>
    <property type="match status" value="1"/>
</dbReference>
<dbReference type="Gene3D" id="3.40.630.30">
    <property type="match status" value="1"/>
</dbReference>
<feature type="domain" description="N-acetyltransferase" evidence="1">
    <location>
        <begin position="8"/>
        <end position="141"/>
    </location>
</feature>
<dbReference type="InterPro" id="IPR000182">
    <property type="entry name" value="GNAT_dom"/>
</dbReference>
<dbReference type="InterPro" id="IPR016181">
    <property type="entry name" value="Acyl_CoA_acyltransferase"/>
</dbReference>
<evidence type="ECO:0000313" key="3">
    <source>
        <dbReference type="Proteomes" id="UP000810207"/>
    </source>
</evidence>